<sequence>MNIRLTGDPKKADRVKQIPRVAVPDRGSMMTRDAPASGSFSTESLEIEAIIATRHPVMRQDARGVYIEILDPTGLVLSGDDWPLLADHRPTARETIGRVHDVRIDGDNVLARLRFSGADDLLPIRQRVQDGTLRAFSAGYSVETWAEGKDANGNRTKTATCWHLKEVSLVAIPADPNATRRSDSMPFDLETRTALIETLRGACNLPDEWGADLDAEGVTDDEVRAAARDAMAQRQAPKIRVTRDNSNPAEIQTRAADALAFRMAGGDLPAASREYVNVTLREMAADALQRSGVSTRGLSADEVFARSLSTSDFPLLVSNAMGKVAAQAYQAAESPLKALARQRTLPNFKTSTAIRIGEMGRLQEMTEHGEFTHTSRAEAGETMSLKTFGHAIHVSRKLLIDDDLGLLGDMTSAMGAAAAQTEAEELVALLTRNPEMADGVPVFHASHGNTVAAPLSETALSAARRHMRTVKGLDGETIIAVKPRYLVVGPELETAAEKLLAAIYAATTDDVNVFAAKLSLVIEPRIEGDEWFVLGDPAAVPSLQYAYLSSAQGVQIQRQEAWDTLGLKYRAWLDFGCGWLDWRGAYRSTGLV</sequence>
<dbReference type="Pfam" id="PF25209">
    <property type="entry name" value="Phage_capsid_4"/>
    <property type="match status" value="1"/>
</dbReference>
<evidence type="ECO:0000313" key="1">
    <source>
        <dbReference type="EMBL" id="RJL07153.1"/>
    </source>
</evidence>
<name>A0A419A292_9RHOB</name>
<proteinExistence type="predicted"/>
<accession>A0A419A292</accession>
<comment type="caution">
    <text evidence="1">The sequence shown here is derived from an EMBL/GenBank/DDBJ whole genome shotgun (WGS) entry which is preliminary data.</text>
</comment>
<gene>
    <name evidence="1" type="ORF">D3P06_01505</name>
</gene>
<dbReference type="Proteomes" id="UP000285530">
    <property type="component" value="Unassembled WGS sequence"/>
</dbReference>
<evidence type="ECO:0000313" key="2">
    <source>
        <dbReference type="Proteomes" id="UP000285530"/>
    </source>
</evidence>
<dbReference type="AlphaFoldDB" id="A0A419A292"/>
<reference evidence="1 2" key="1">
    <citation type="submission" date="2018-09" db="EMBL/GenBank/DDBJ databases">
        <title>Paracoccus onubensis nov. sp. a moderate halophilic bacterium isolated from Gruta de las Maravillas (Aracena, Spain).</title>
        <authorList>
            <person name="Jurado V."/>
            <person name="Gutierrez-Patricio S."/>
            <person name="Gonzalez-Pimentel J.L."/>
            <person name="Laiz L."/>
            <person name="Saiz-Jimenez C."/>
        </authorList>
    </citation>
    <scope>NUCLEOTIDE SEQUENCE [LARGE SCALE GENOMIC DNA]</scope>
    <source>
        <strain evidence="1 2">DSM 19484</strain>
    </source>
</reference>
<protein>
    <submittedName>
        <fullName evidence="1">Peptidase</fullName>
    </submittedName>
</protein>
<dbReference type="EMBL" id="QZEV01000003">
    <property type="protein sequence ID" value="RJL07153.1"/>
    <property type="molecule type" value="Genomic_DNA"/>
</dbReference>
<keyword evidence="2" id="KW-1185">Reference proteome</keyword>
<dbReference type="RefSeq" id="WP_119884849.1">
    <property type="nucleotide sequence ID" value="NZ_CP067169.1"/>
</dbReference>
<organism evidence="1 2">
    <name type="scientific">Paracoccus aestuarii</name>
    <dbReference type="NCBI Taxonomy" id="453842"/>
    <lineage>
        <taxon>Bacteria</taxon>
        <taxon>Pseudomonadati</taxon>
        <taxon>Pseudomonadota</taxon>
        <taxon>Alphaproteobacteria</taxon>
        <taxon>Rhodobacterales</taxon>
        <taxon>Paracoccaceae</taxon>
        <taxon>Paracoccus</taxon>
    </lineage>
</organism>
<dbReference type="OrthoDB" id="9806592at2"/>